<protein>
    <submittedName>
        <fullName evidence="2">GMC family oxidoreductase</fullName>
    </submittedName>
</protein>
<organism evidence="1 2">
    <name type="scientific">Angiostrongylus cantonensis</name>
    <name type="common">Rat lungworm</name>
    <dbReference type="NCBI Taxonomy" id="6313"/>
    <lineage>
        <taxon>Eukaryota</taxon>
        <taxon>Metazoa</taxon>
        <taxon>Ecdysozoa</taxon>
        <taxon>Nematoda</taxon>
        <taxon>Chromadorea</taxon>
        <taxon>Rhabditida</taxon>
        <taxon>Rhabditina</taxon>
        <taxon>Rhabditomorpha</taxon>
        <taxon>Strongyloidea</taxon>
        <taxon>Metastrongylidae</taxon>
        <taxon>Angiostrongylus</taxon>
    </lineage>
</organism>
<dbReference type="AlphaFoldDB" id="A0A0K0DMQ4"/>
<accession>A0A0K0DMQ4</accession>
<evidence type="ECO:0000313" key="1">
    <source>
        <dbReference type="Proteomes" id="UP000035642"/>
    </source>
</evidence>
<reference evidence="2" key="2">
    <citation type="submission" date="2017-02" db="UniProtKB">
        <authorList>
            <consortium name="WormBaseParasite"/>
        </authorList>
    </citation>
    <scope>IDENTIFICATION</scope>
</reference>
<name>A0A0K0DMQ4_ANGCA</name>
<dbReference type="Proteomes" id="UP000035642">
    <property type="component" value="Unassembled WGS sequence"/>
</dbReference>
<keyword evidence="1" id="KW-1185">Reference proteome</keyword>
<dbReference type="WBParaSite" id="ACAC_0001298701-mRNA-1">
    <property type="protein sequence ID" value="ACAC_0001298701-mRNA-1"/>
    <property type="gene ID" value="ACAC_0001298701"/>
</dbReference>
<evidence type="ECO:0000313" key="2">
    <source>
        <dbReference type="WBParaSite" id="ACAC_0001298701-mRNA-1"/>
    </source>
</evidence>
<sequence>YWNVYGVGSSSESPANFNDFRPFGSWTVPLVKQFGQVEDICKIEVNRNIFSTRAASTTNPIRMENFDKSQQITVGGLGLENTAFTGKPEIKL</sequence>
<proteinExistence type="predicted"/>
<reference evidence="1" key="1">
    <citation type="submission" date="2012-09" db="EMBL/GenBank/DDBJ databases">
        <authorList>
            <person name="Martin A.A."/>
        </authorList>
    </citation>
    <scope>NUCLEOTIDE SEQUENCE</scope>
</reference>